<gene>
    <name evidence="1" type="ORF">ACFQJ9_12415</name>
</gene>
<proteinExistence type="predicted"/>
<sequence length="250" mass="27198">MQVVGYETAAGDGSAALYLATDGRVHAEPLDPGTRLDYGLGARHCAGAVDGNTHYACDRDDAPYCVQHASTWVCARCTGDCLKDEMDCYEDHAIYLAAFAPDTFKVGVTREWRLDTRLREQGADRAAHLRTVSNGRVAREIEADVATEIPDRVRVPHKISGFGRRVDEAAWEALLVDFDPIETFAFDYGLDLDAAPVADTVATGKIRGTKGRVLCLDRGGTTYAVDMRDLVGYELTDDATADRQSSLGAF</sequence>
<protein>
    <submittedName>
        <fullName evidence="1">DUF2797 domain-containing protein</fullName>
    </submittedName>
</protein>
<accession>A0ABD5Z4V8</accession>
<keyword evidence="2" id="KW-1185">Reference proteome</keyword>
<dbReference type="AlphaFoldDB" id="A0ABD5Z4V8"/>
<comment type="caution">
    <text evidence="1">The sequence shown here is derived from an EMBL/GenBank/DDBJ whole genome shotgun (WGS) entry which is preliminary data.</text>
</comment>
<evidence type="ECO:0000313" key="2">
    <source>
        <dbReference type="Proteomes" id="UP001596447"/>
    </source>
</evidence>
<dbReference type="RefSeq" id="WP_279526991.1">
    <property type="nucleotide sequence ID" value="NZ_CP122312.1"/>
</dbReference>
<organism evidence="1 2">
    <name type="scientific">Halospeciosus flavus</name>
    <dbReference type="NCBI Taxonomy" id="3032283"/>
    <lineage>
        <taxon>Archaea</taxon>
        <taxon>Methanobacteriati</taxon>
        <taxon>Methanobacteriota</taxon>
        <taxon>Stenosarchaea group</taxon>
        <taxon>Halobacteria</taxon>
        <taxon>Halobacteriales</taxon>
        <taxon>Halobacteriaceae</taxon>
        <taxon>Halospeciosus</taxon>
    </lineage>
</organism>
<dbReference type="EMBL" id="JBHTAR010000011">
    <property type="protein sequence ID" value="MFC7200203.1"/>
    <property type="molecule type" value="Genomic_DNA"/>
</dbReference>
<dbReference type="InterPro" id="IPR021246">
    <property type="entry name" value="DUF2797"/>
</dbReference>
<dbReference type="Proteomes" id="UP001596447">
    <property type="component" value="Unassembled WGS sequence"/>
</dbReference>
<dbReference type="Pfam" id="PF10977">
    <property type="entry name" value="DUF2797"/>
    <property type="match status" value="1"/>
</dbReference>
<name>A0ABD5Z4V8_9EURY</name>
<evidence type="ECO:0000313" key="1">
    <source>
        <dbReference type="EMBL" id="MFC7200203.1"/>
    </source>
</evidence>
<reference evidence="1 2" key="1">
    <citation type="journal article" date="2019" name="Int. J. Syst. Evol. Microbiol.">
        <title>The Global Catalogue of Microorganisms (GCM) 10K type strain sequencing project: providing services to taxonomists for standard genome sequencing and annotation.</title>
        <authorList>
            <consortium name="The Broad Institute Genomics Platform"/>
            <consortium name="The Broad Institute Genome Sequencing Center for Infectious Disease"/>
            <person name="Wu L."/>
            <person name="Ma J."/>
        </authorList>
    </citation>
    <scope>NUCLEOTIDE SEQUENCE [LARGE SCALE GENOMIC DNA]</scope>
    <source>
        <strain evidence="1 2">XZGYJ-43</strain>
    </source>
</reference>